<sequence length="155" mass="17312">MIDNGNLYFIKTENTSSGYIEVWWATQQSKFTKTESYMTGKVKNNICVGTYAINCGNLFAISDTLQNNSDFMQLKCLKDIANYSAKSLKTYETAFVVNDIKGKGYYCMDLVNNLYLFKNSGTASGLVEMHIATADSNYQSIDHFSTGFVANSTNL</sequence>
<proteinExistence type="predicted"/>
<keyword evidence="2" id="KW-1185">Reference proteome</keyword>
<reference evidence="2" key="2">
    <citation type="journal article" date="2013" name="PLoS Genet.">
        <title>Comparative genome structure, secondary metabolite, and effector coding capacity across Cochliobolus pathogens.</title>
        <authorList>
            <person name="Condon B.J."/>
            <person name="Leng Y."/>
            <person name="Wu D."/>
            <person name="Bushley K.E."/>
            <person name="Ohm R.A."/>
            <person name="Otillar R."/>
            <person name="Martin J."/>
            <person name="Schackwitz W."/>
            <person name="Grimwood J."/>
            <person name="MohdZainudin N."/>
            <person name="Xue C."/>
            <person name="Wang R."/>
            <person name="Manning V.A."/>
            <person name="Dhillon B."/>
            <person name="Tu Z.J."/>
            <person name="Steffenson B.J."/>
            <person name="Salamov A."/>
            <person name="Sun H."/>
            <person name="Lowry S."/>
            <person name="LaButti K."/>
            <person name="Han J."/>
            <person name="Copeland A."/>
            <person name="Lindquist E."/>
            <person name="Barry K."/>
            <person name="Schmutz J."/>
            <person name="Baker S.E."/>
            <person name="Ciuffetti L.M."/>
            <person name="Grigoriev I.V."/>
            <person name="Zhong S."/>
            <person name="Turgeon B.G."/>
        </authorList>
    </citation>
    <scope>NUCLEOTIDE SEQUENCE [LARGE SCALE GENOMIC DNA]</scope>
    <source>
        <strain evidence="2">C5 / ATCC 48332 / race O</strain>
    </source>
</reference>
<dbReference type="Proteomes" id="UP000016936">
    <property type="component" value="Unassembled WGS sequence"/>
</dbReference>
<name>M2SK05_COCH5</name>
<protein>
    <submittedName>
        <fullName evidence="1">Uncharacterized protein</fullName>
    </submittedName>
</protein>
<reference evidence="1 2" key="1">
    <citation type="journal article" date="2012" name="PLoS Pathog.">
        <title>Diverse lifestyles and strategies of plant pathogenesis encoded in the genomes of eighteen Dothideomycetes fungi.</title>
        <authorList>
            <person name="Ohm R.A."/>
            <person name="Feau N."/>
            <person name="Henrissat B."/>
            <person name="Schoch C.L."/>
            <person name="Horwitz B.A."/>
            <person name="Barry K.W."/>
            <person name="Condon B.J."/>
            <person name="Copeland A.C."/>
            <person name="Dhillon B."/>
            <person name="Glaser F."/>
            <person name="Hesse C.N."/>
            <person name="Kosti I."/>
            <person name="LaButti K."/>
            <person name="Lindquist E.A."/>
            <person name="Lucas S."/>
            <person name="Salamov A.A."/>
            <person name="Bradshaw R.E."/>
            <person name="Ciuffetti L."/>
            <person name="Hamelin R.C."/>
            <person name="Kema G.H.J."/>
            <person name="Lawrence C."/>
            <person name="Scott J.A."/>
            <person name="Spatafora J.W."/>
            <person name="Turgeon B.G."/>
            <person name="de Wit P.J.G.M."/>
            <person name="Zhong S."/>
            <person name="Goodwin S.B."/>
            <person name="Grigoriev I.V."/>
        </authorList>
    </citation>
    <scope>NUCLEOTIDE SEQUENCE [LARGE SCALE GENOMIC DNA]</scope>
    <source>
        <strain evidence="2">C5 / ATCC 48332 / race O</strain>
    </source>
</reference>
<dbReference type="HOGENOM" id="CLU_1695313_0_0_1"/>
<evidence type="ECO:0000313" key="2">
    <source>
        <dbReference type="Proteomes" id="UP000016936"/>
    </source>
</evidence>
<organism evidence="1 2">
    <name type="scientific">Cochliobolus heterostrophus (strain C5 / ATCC 48332 / race O)</name>
    <name type="common">Southern corn leaf blight fungus</name>
    <name type="synonym">Bipolaris maydis</name>
    <dbReference type="NCBI Taxonomy" id="701091"/>
    <lineage>
        <taxon>Eukaryota</taxon>
        <taxon>Fungi</taxon>
        <taxon>Dikarya</taxon>
        <taxon>Ascomycota</taxon>
        <taxon>Pezizomycotina</taxon>
        <taxon>Dothideomycetes</taxon>
        <taxon>Pleosporomycetidae</taxon>
        <taxon>Pleosporales</taxon>
        <taxon>Pleosporineae</taxon>
        <taxon>Pleosporaceae</taxon>
        <taxon>Bipolaris</taxon>
    </lineage>
</organism>
<accession>M2SK05</accession>
<dbReference type="AlphaFoldDB" id="M2SK05"/>
<dbReference type="EMBL" id="KB445587">
    <property type="protein sequence ID" value="EMD85670.1"/>
    <property type="molecule type" value="Genomic_DNA"/>
</dbReference>
<evidence type="ECO:0000313" key="1">
    <source>
        <dbReference type="EMBL" id="EMD85670.1"/>
    </source>
</evidence>
<gene>
    <name evidence="1" type="ORF">COCHEDRAFT_1228717</name>
</gene>